<dbReference type="CDD" id="cd07526">
    <property type="entry name" value="HAD_BPGM_like"/>
    <property type="match status" value="1"/>
</dbReference>
<dbReference type="InterPro" id="IPR036412">
    <property type="entry name" value="HAD-like_sf"/>
</dbReference>
<keyword evidence="6" id="KW-1185">Reference proteome</keyword>
<evidence type="ECO:0000256" key="2">
    <source>
        <dbReference type="ARBA" id="ARBA00006171"/>
    </source>
</evidence>
<dbReference type="PANTHER" id="PTHR46193">
    <property type="entry name" value="6-PHOSPHOGLUCONATE PHOSPHATASE"/>
    <property type="match status" value="1"/>
</dbReference>
<evidence type="ECO:0000256" key="1">
    <source>
        <dbReference type="ARBA" id="ARBA00001946"/>
    </source>
</evidence>
<dbReference type="SFLD" id="SFLDS00003">
    <property type="entry name" value="Haloacid_Dehalogenase"/>
    <property type="match status" value="1"/>
</dbReference>
<dbReference type="Pfam" id="PF13419">
    <property type="entry name" value="HAD_2"/>
    <property type="match status" value="1"/>
</dbReference>
<dbReference type="RefSeq" id="WP_101815834.1">
    <property type="nucleotide sequence ID" value="NZ_PJZF01000006.1"/>
</dbReference>
<dbReference type="SFLD" id="SFLDG01129">
    <property type="entry name" value="C1.5:_HAD__Beta-PGM__Phosphata"/>
    <property type="match status" value="1"/>
</dbReference>
<sequence length="225" mass="25159">MRDTGCVFFDCDGTLVDSEVLCSRGYVQMFAHYGITLTLDEVFKKYKGIKLYEIIEQVGQQHRLTAPVAEMEARYRQDVAQLFERELVAIDGARELLAQIQAPVCVVSNGPVSKMQHSLGLTGLLPFFTDGDSHRLFSGYDIQRWKPDPALLHHAAQQMGVDIGRCILVEDSVAGTQAGIAAGIPVFYYCADPHNPVIDHPLVTPFHDMHALPGLWREQGYRLTR</sequence>
<dbReference type="InterPro" id="IPR023214">
    <property type="entry name" value="HAD_sf"/>
</dbReference>
<protein>
    <submittedName>
        <fullName evidence="5">6-phosphogluconate phosphatase</fullName>
    </submittedName>
</protein>
<evidence type="ECO:0000313" key="5">
    <source>
        <dbReference type="EMBL" id="PLR37872.1"/>
    </source>
</evidence>
<name>A0A2N5E881_9GAMM</name>
<dbReference type="InterPro" id="IPR041492">
    <property type="entry name" value="HAD_2"/>
</dbReference>
<dbReference type="SUPFAM" id="SSF56784">
    <property type="entry name" value="HAD-like"/>
    <property type="match status" value="1"/>
</dbReference>
<dbReference type="InterPro" id="IPR023198">
    <property type="entry name" value="PGP-like_dom2"/>
</dbReference>
<organism evidence="5 6">
    <name type="scientific">Chimaeribacter californicus</name>
    <dbReference type="NCBI Taxonomy" id="2060067"/>
    <lineage>
        <taxon>Bacteria</taxon>
        <taxon>Pseudomonadati</taxon>
        <taxon>Pseudomonadota</taxon>
        <taxon>Gammaproteobacteria</taxon>
        <taxon>Enterobacterales</taxon>
        <taxon>Yersiniaceae</taxon>
        <taxon>Chimaeribacter</taxon>
    </lineage>
</organism>
<accession>A0A2N5E881</accession>
<dbReference type="GO" id="GO:0003824">
    <property type="term" value="F:catalytic activity"/>
    <property type="evidence" value="ECO:0007669"/>
    <property type="project" value="UniProtKB-ARBA"/>
</dbReference>
<gene>
    <name evidence="5" type="ORF">CYR55_09130</name>
</gene>
<comment type="similarity">
    <text evidence="2">Belongs to the HAD-like hydrolase superfamily. CbbY/CbbZ/Gph/YieH family.</text>
</comment>
<dbReference type="NCBIfam" id="TIGR01509">
    <property type="entry name" value="HAD-SF-IA-v3"/>
    <property type="match status" value="1"/>
</dbReference>
<dbReference type="Gene3D" id="3.40.50.1000">
    <property type="entry name" value="HAD superfamily/HAD-like"/>
    <property type="match status" value="1"/>
</dbReference>
<dbReference type="PANTHER" id="PTHR46193:SF10">
    <property type="entry name" value="6-PHOSPHOGLUCONATE PHOSPHATASE"/>
    <property type="match status" value="1"/>
</dbReference>
<comment type="cofactor">
    <cofactor evidence="1">
        <name>Mg(2+)</name>
        <dbReference type="ChEBI" id="CHEBI:18420"/>
    </cofactor>
</comment>
<dbReference type="OrthoDB" id="9800058at2"/>
<dbReference type="InterPro" id="IPR051600">
    <property type="entry name" value="Beta-PGM-like"/>
</dbReference>
<dbReference type="Proteomes" id="UP000234240">
    <property type="component" value="Unassembled WGS sequence"/>
</dbReference>
<dbReference type="Gene3D" id="1.10.150.240">
    <property type="entry name" value="Putative phosphatase, domain 2"/>
    <property type="match status" value="1"/>
</dbReference>
<dbReference type="GO" id="GO:0046872">
    <property type="term" value="F:metal ion binding"/>
    <property type="evidence" value="ECO:0007669"/>
    <property type="project" value="UniProtKB-KW"/>
</dbReference>
<evidence type="ECO:0000313" key="6">
    <source>
        <dbReference type="Proteomes" id="UP000234240"/>
    </source>
</evidence>
<comment type="caution">
    <text evidence="5">The sequence shown here is derived from an EMBL/GenBank/DDBJ whole genome shotgun (WGS) entry which is preliminary data.</text>
</comment>
<dbReference type="NCBIfam" id="NF007854">
    <property type="entry name" value="PRK10563.1"/>
    <property type="match status" value="1"/>
</dbReference>
<proteinExistence type="inferred from homology"/>
<keyword evidence="4" id="KW-0460">Magnesium</keyword>
<evidence type="ECO:0000256" key="3">
    <source>
        <dbReference type="ARBA" id="ARBA00022723"/>
    </source>
</evidence>
<dbReference type="AlphaFoldDB" id="A0A2N5E881"/>
<keyword evidence="3" id="KW-0479">Metal-binding</keyword>
<dbReference type="EMBL" id="PJZF01000006">
    <property type="protein sequence ID" value="PLR37872.1"/>
    <property type="molecule type" value="Genomic_DNA"/>
</dbReference>
<reference evidence="5 6" key="1">
    <citation type="submission" date="2017-12" db="EMBL/GenBank/DDBJ databases">
        <title>Characterization of six clinical isolates of Enterochimera gen. nov., a novel genus of the Yersiniaciae family and the three species Enterochimera arupensis sp. nov., Enterochimera coloradensis sp. nov, and Enterochimera californica sp. nov.</title>
        <authorList>
            <person name="Rossi A."/>
            <person name="Fisher M."/>
        </authorList>
    </citation>
    <scope>NUCLEOTIDE SEQUENCE [LARGE SCALE GENOMIC DNA]</scope>
    <source>
        <strain evidence="6">2015-Iso6</strain>
    </source>
</reference>
<evidence type="ECO:0000256" key="4">
    <source>
        <dbReference type="ARBA" id="ARBA00022842"/>
    </source>
</evidence>
<dbReference type="InterPro" id="IPR006439">
    <property type="entry name" value="HAD-SF_hydro_IA"/>
</dbReference>